<organism evidence="2 3">
    <name type="scientific">Xylaria multiplex</name>
    <dbReference type="NCBI Taxonomy" id="323545"/>
    <lineage>
        <taxon>Eukaryota</taxon>
        <taxon>Fungi</taxon>
        <taxon>Dikarya</taxon>
        <taxon>Ascomycota</taxon>
        <taxon>Pezizomycotina</taxon>
        <taxon>Sordariomycetes</taxon>
        <taxon>Xylariomycetidae</taxon>
        <taxon>Xylariales</taxon>
        <taxon>Xylariaceae</taxon>
        <taxon>Xylaria</taxon>
    </lineage>
</organism>
<feature type="region of interest" description="Disordered" evidence="1">
    <location>
        <begin position="384"/>
        <end position="415"/>
    </location>
</feature>
<proteinExistence type="predicted"/>
<dbReference type="AlphaFoldDB" id="A0A7C8IT14"/>
<accession>A0A7C8IT14</accession>
<dbReference type="InParanoid" id="A0A7C8IT14"/>
<evidence type="ECO:0008006" key="4">
    <source>
        <dbReference type="Google" id="ProtNLM"/>
    </source>
</evidence>
<evidence type="ECO:0000256" key="1">
    <source>
        <dbReference type="SAM" id="MobiDB-lite"/>
    </source>
</evidence>
<dbReference type="PANTHER" id="PTHR35179:SF2">
    <property type="entry name" value="START DOMAIN-CONTAINING PROTEIN"/>
    <property type="match status" value="1"/>
</dbReference>
<name>A0A7C8IT14_9PEZI</name>
<comment type="caution">
    <text evidence="2">The sequence shown here is derived from an EMBL/GenBank/DDBJ whole genome shotgun (WGS) entry which is preliminary data.</text>
</comment>
<dbReference type="OrthoDB" id="420564at2759"/>
<keyword evidence="3" id="KW-1185">Reference proteome</keyword>
<protein>
    <recommendedName>
        <fullName evidence="4">Geranylgeranyl pyrophosphate synthetase</fullName>
    </recommendedName>
</protein>
<reference evidence="2 3" key="1">
    <citation type="submission" date="2019-12" db="EMBL/GenBank/DDBJ databases">
        <title>Draft genome sequence of the ascomycete Xylaria multiplex DSM 110363.</title>
        <authorList>
            <person name="Buettner E."/>
            <person name="Kellner H."/>
        </authorList>
    </citation>
    <scope>NUCLEOTIDE SEQUENCE [LARGE SCALE GENOMIC DNA]</scope>
    <source>
        <strain evidence="2 3">DSM 110363</strain>
    </source>
</reference>
<dbReference type="Proteomes" id="UP000481858">
    <property type="component" value="Unassembled WGS sequence"/>
</dbReference>
<evidence type="ECO:0000313" key="2">
    <source>
        <dbReference type="EMBL" id="KAF2971581.1"/>
    </source>
</evidence>
<gene>
    <name evidence="2" type="ORF">GQX73_g2027</name>
</gene>
<evidence type="ECO:0000313" key="3">
    <source>
        <dbReference type="Proteomes" id="UP000481858"/>
    </source>
</evidence>
<dbReference type="PANTHER" id="PTHR35179">
    <property type="entry name" value="PROTEIN CBG02620"/>
    <property type="match status" value="1"/>
</dbReference>
<sequence length="415" mass="46216">MATKIPVQISRNDLNELDNEAAIIENVKYLASYSWIEASAPTIAVPGIPPRWSPPVIPTRLQQDSGLIYIAQNAARHPSSPLEPLFRSLYIISPEFDVRAVDIITDRNNIRKLLSFINPHSSRNRLKPFAIGVEVIDNTTILSRIETKTTETIAPHEFKGFGHEFEKAYTHCQLRDSTGYHQIISYRFGGLSFIVRYEVDGYVSEPTATTSNTVEADGLAGLLESLSVTTTHNTSQKIHTFTPPGSKMVIREEGKVVPLDSTLEIKTRVSHKRLNIYEIAPQLWASQTSKLVRAYHNRGLFQEAKAEDVAKEIKGWELANQEYLKRLVALIKGICNAVRECGGKAVVKYDDSSDEITVVPRVGTERMLPKDLYSKWRDTGDFGQGIAGHTPASRDADRRAALPKSPGNDTCDSSN</sequence>
<dbReference type="EMBL" id="WUBL01000012">
    <property type="protein sequence ID" value="KAF2971581.1"/>
    <property type="molecule type" value="Genomic_DNA"/>
</dbReference>